<feature type="transmembrane region" description="Helical" evidence="6">
    <location>
        <begin position="265"/>
        <end position="283"/>
    </location>
</feature>
<evidence type="ECO:0000256" key="6">
    <source>
        <dbReference type="SAM" id="Phobius"/>
    </source>
</evidence>
<evidence type="ECO:0000256" key="4">
    <source>
        <dbReference type="ARBA" id="ARBA00023136"/>
    </source>
</evidence>
<feature type="transmembrane region" description="Helical" evidence="6">
    <location>
        <begin position="367"/>
        <end position="387"/>
    </location>
</feature>
<dbReference type="EMBL" id="CAXLJM020000025">
    <property type="protein sequence ID" value="CAL8092517.1"/>
    <property type="molecule type" value="Genomic_DNA"/>
</dbReference>
<feature type="domain" description="Major facilitator superfamily (MFS) profile" evidence="7">
    <location>
        <begin position="84"/>
        <end position="540"/>
    </location>
</feature>
<organism evidence="8 9">
    <name type="scientific">Orchesella dallaii</name>
    <dbReference type="NCBI Taxonomy" id="48710"/>
    <lineage>
        <taxon>Eukaryota</taxon>
        <taxon>Metazoa</taxon>
        <taxon>Ecdysozoa</taxon>
        <taxon>Arthropoda</taxon>
        <taxon>Hexapoda</taxon>
        <taxon>Collembola</taxon>
        <taxon>Entomobryomorpha</taxon>
        <taxon>Entomobryoidea</taxon>
        <taxon>Orchesellidae</taxon>
        <taxon>Orchesellinae</taxon>
        <taxon>Orchesella</taxon>
    </lineage>
</organism>
<keyword evidence="4 6" id="KW-0472">Membrane</keyword>
<dbReference type="Proteomes" id="UP001642540">
    <property type="component" value="Unassembled WGS sequence"/>
</dbReference>
<dbReference type="SUPFAM" id="SSF103473">
    <property type="entry name" value="MFS general substrate transporter"/>
    <property type="match status" value="1"/>
</dbReference>
<comment type="subcellular location">
    <subcellularLocation>
        <location evidence="1">Membrane</location>
        <topology evidence="1">Multi-pass membrane protein</topology>
    </subcellularLocation>
</comment>
<sequence length="567" mass="61853">MAKDNVRIHNAPPVKCPQRLPTKTPETDSGSRSLLKLGVAHDVSSSQTLTTRNPRTFDDLLNRIGGFGAFQWLAIFLLLSPEIPAAFVTFSPVFTGRTPSQWQCISNDSSQNISSDWLSSEEACRCQGKLMSADSSIVSEWGLICGSSWVSDFITSIQMLGMLTGSLTASQISDWFGRKRVYLGVCFLMAFGQFLSSVAPNPILYGIARFICGAGISGFMGLSTIYPMEFLTPKYRMLTGGVGPWGEGIILLALLANYFTEWRTLVWITALPFVFVFISVPFLPESPRWLLRNQRVEEAVEAIKTIQRINSFSILGRKSNEKGDEVEVNEELLEKIALEELNQQSGSTTRFSYAEFLRNDSLRGKTLLLMGIWCSWALVYFGVSYNIKNLGGDVHVNMGLLGLSDAIGYRTSLLLCNRIGRRKSLILFMLVGAAFLVALAVSDVIFILSSTVVIVLCFAGKIGVAAARSAARMLTGESFPTPVRTMGYGITGVAAGIGGIVSPQIVLIGSLWWSPLPFVTFGVLSIMGSVLSLLLPETAGQSLQDTVEVTTTIKSNREGNSDKCVNI</sequence>
<dbReference type="Pfam" id="PF00083">
    <property type="entry name" value="Sugar_tr"/>
    <property type="match status" value="1"/>
</dbReference>
<evidence type="ECO:0000313" key="9">
    <source>
        <dbReference type="Proteomes" id="UP001642540"/>
    </source>
</evidence>
<evidence type="ECO:0000256" key="5">
    <source>
        <dbReference type="SAM" id="MobiDB-lite"/>
    </source>
</evidence>
<feature type="transmembrane region" description="Helical" evidence="6">
    <location>
        <begin position="424"/>
        <end position="441"/>
    </location>
</feature>
<dbReference type="InterPro" id="IPR020846">
    <property type="entry name" value="MFS_dom"/>
</dbReference>
<accession>A0ABP1Q7K0</accession>
<gene>
    <name evidence="8" type="ORF">ODALV1_LOCUS8245</name>
</gene>
<feature type="transmembrane region" description="Helical" evidence="6">
    <location>
        <begin position="205"/>
        <end position="226"/>
    </location>
</feature>
<dbReference type="PANTHER" id="PTHR24064">
    <property type="entry name" value="SOLUTE CARRIER FAMILY 22 MEMBER"/>
    <property type="match status" value="1"/>
</dbReference>
<proteinExistence type="predicted"/>
<feature type="transmembrane region" description="Helical" evidence="6">
    <location>
        <begin position="518"/>
        <end position="535"/>
    </location>
</feature>
<dbReference type="InterPro" id="IPR005828">
    <property type="entry name" value="MFS_sugar_transport-like"/>
</dbReference>
<evidence type="ECO:0000313" key="8">
    <source>
        <dbReference type="EMBL" id="CAL8092517.1"/>
    </source>
</evidence>
<dbReference type="PROSITE" id="PS00216">
    <property type="entry name" value="SUGAR_TRANSPORT_1"/>
    <property type="match status" value="1"/>
</dbReference>
<feature type="transmembrane region" description="Helical" evidence="6">
    <location>
        <begin position="488"/>
        <end position="512"/>
    </location>
</feature>
<evidence type="ECO:0000256" key="2">
    <source>
        <dbReference type="ARBA" id="ARBA00022692"/>
    </source>
</evidence>
<keyword evidence="9" id="KW-1185">Reference proteome</keyword>
<name>A0ABP1Q7K0_9HEXA</name>
<feature type="region of interest" description="Disordered" evidence="5">
    <location>
        <begin position="1"/>
        <end position="31"/>
    </location>
</feature>
<comment type="caution">
    <text evidence="8">The sequence shown here is derived from an EMBL/GenBank/DDBJ whole genome shotgun (WGS) entry which is preliminary data.</text>
</comment>
<evidence type="ECO:0000256" key="3">
    <source>
        <dbReference type="ARBA" id="ARBA00022989"/>
    </source>
</evidence>
<feature type="transmembrane region" description="Helical" evidence="6">
    <location>
        <begin position="447"/>
        <end position="467"/>
    </location>
</feature>
<feature type="transmembrane region" description="Helical" evidence="6">
    <location>
        <begin position="238"/>
        <end position="259"/>
    </location>
</feature>
<keyword evidence="2 6" id="KW-0812">Transmembrane</keyword>
<evidence type="ECO:0000259" key="7">
    <source>
        <dbReference type="PROSITE" id="PS50850"/>
    </source>
</evidence>
<dbReference type="Gene3D" id="1.20.1250.20">
    <property type="entry name" value="MFS general substrate transporter like domains"/>
    <property type="match status" value="1"/>
</dbReference>
<dbReference type="PROSITE" id="PS50850">
    <property type="entry name" value="MFS"/>
    <property type="match status" value="1"/>
</dbReference>
<feature type="transmembrane region" description="Helical" evidence="6">
    <location>
        <begin position="181"/>
        <end position="199"/>
    </location>
</feature>
<reference evidence="8 9" key="1">
    <citation type="submission" date="2024-08" db="EMBL/GenBank/DDBJ databases">
        <authorList>
            <person name="Cucini C."/>
            <person name="Frati F."/>
        </authorList>
    </citation>
    <scope>NUCLEOTIDE SEQUENCE [LARGE SCALE GENOMIC DNA]</scope>
</reference>
<dbReference type="InterPro" id="IPR036259">
    <property type="entry name" value="MFS_trans_sf"/>
</dbReference>
<keyword evidence="3 6" id="KW-1133">Transmembrane helix</keyword>
<protein>
    <recommendedName>
        <fullName evidence="7">Major facilitator superfamily (MFS) profile domain-containing protein</fullName>
    </recommendedName>
</protein>
<dbReference type="InterPro" id="IPR005829">
    <property type="entry name" value="Sugar_transporter_CS"/>
</dbReference>
<evidence type="ECO:0000256" key="1">
    <source>
        <dbReference type="ARBA" id="ARBA00004141"/>
    </source>
</evidence>